<dbReference type="EC" id="2.3.1.274" evidence="8 10"/>
<dbReference type="PIRSF" id="PIRSF002465">
    <property type="entry name" value="Phsphlp_syn_PlsX"/>
    <property type="match status" value="1"/>
</dbReference>
<dbReference type="InterPro" id="IPR003664">
    <property type="entry name" value="FA_synthesis"/>
</dbReference>
<comment type="function">
    <text evidence="10">Catalyzes the reversible formation of acyl-phosphate (acyl-PO(4)) from acyl-[acyl-carrier-protein] (acyl-ACP). This enzyme utilizes acyl-ACP as fatty acyl donor, but not acyl-CoA.</text>
</comment>
<evidence type="ECO:0000313" key="11">
    <source>
        <dbReference type="EMBL" id="HEW46373.1"/>
    </source>
</evidence>
<keyword evidence="2 10" id="KW-0963">Cytoplasm</keyword>
<evidence type="ECO:0000256" key="6">
    <source>
        <dbReference type="ARBA" id="ARBA00023209"/>
    </source>
</evidence>
<dbReference type="Pfam" id="PF02504">
    <property type="entry name" value="FA_synthesis"/>
    <property type="match status" value="1"/>
</dbReference>
<keyword evidence="3 10" id="KW-0444">Lipid biosynthesis</keyword>
<keyword evidence="6 10" id="KW-0594">Phospholipid biosynthesis</keyword>
<dbReference type="GO" id="GO:0043811">
    <property type="term" value="F:phosphate:acyl-[acyl carrier protein] acyltransferase activity"/>
    <property type="evidence" value="ECO:0007669"/>
    <property type="project" value="UniProtKB-UniRule"/>
</dbReference>
<keyword evidence="11" id="KW-0012">Acyltransferase</keyword>
<evidence type="ECO:0000256" key="3">
    <source>
        <dbReference type="ARBA" id="ARBA00022516"/>
    </source>
</evidence>
<keyword evidence="4 10" id="KW-0808">Transferase</keyword>
<evidence type="ECO:0000256" key="4">
    <source>
        <dbReference type="ARBA" id="ARBA00022679"/>
    </source>
</evidence>
<sequence length="335" mass="36322">MTRIAVDCMGGDYAPEEIVKGCLSAYKELGIESILVGDEEKIRDIIKREGFGYELQVVNASDVVQMHEPPSNVLKKKQSSLFVAGKLVRDGLADGLVSAGNTGAVLTVGKFVIGSIEDLERPAIGVALPNPKGRTILIDVGANVDCKPRHLLHFAVIGHTYAEEILGIKNPRVGILSIGEEEGKGNELVKETYPLLKASNLNFKGNAEGRDIYAGTFDVIVCDGFVGNVILKASESLGFAVLQMIKEEVQKSLLAKVGALFMKPALNNFKKKADFTEYGGIPLLGAKKPVIITHGRANAKAIKNAIRVANEFLTHHFNERLLENLKRLLPQEVKV</sequence>
<dbReference type="NCBIfam" id="TIGR00182">
    <property type="entry name" value="plsX"/>
    <property type="match status" value="1"/>
</dbReference>
<dbReference type="UniPathway" id="UPA00085"/>
<reference evidence="11" key="1">
    <citation type="journal article" date="2020" name="mSystems">
        <title>Genome- and Community-Level Interaction Insights into Carbon Utilization and Element Cycling Functions of Hydrothermarchaeota in Hydrothermal Sediment.</title>
        <authorList>
            <person name="Zhou Z."/>
            <person name="Liu Y."/>
            <person name="Xu W."/>
            <person name="Pan J."/>
            <person name="Luo Z.H."/>
            <person name="Li M."/>
        </authorList>
    </citation>
    <scope>NUCLEOTIDE SEQUENCE [LARGE SCALE GENOMIC DNA]</scope>
    <source>
        <strain evidence="11">SpSt-132</strain>
    </source>
</reference>
<dbReference type="SUPFAM" id="SSF53659">
    <property type="entry name" value="Isocitrate/Isopropylmalate dehydrogenase-like"/>
    <property type="match status" value="1"/>
</dbReference>
<dbReference type="GO" id="GO:0005737">
    <property type="term" value="C:cytoplasm"/>
    <property type="evidence" value="ECO:0007669"/>
    <property type="project" value="UniProtKB-SubCell"/>
</dbReference>
<comment type="pathway">
    <text evidence="10">Lipid metabolism; phospholipid metabolism.</text>
</comment>
<comment type="similarity">
    <text evidence="10">Belongs to the PlsX family.</text>
</comment>
<dbReference type="Gene3D" id="3.40.718.10">
    <property type="entry name" value="Isopropylmalate Dehydrogenase"/>
    <property type="match status" value="1"/>
</dbReference>
<evidence type="ECO:0000256" key="9">
    <source>
        <dbReference type="ARBA" id="ARBA00046608"/>
    </source>
</evidence>
<proteinExistence type="inferred from homology"/>
<keyword evidence="7 10" id="KW-1208">Phospholipid metabolism</keyword>
<protein>
    <recommendedName>
        <fullName evidence="8 10">Phosphate acyltransferase</fullName>
        <ecNumber evidence="8 10">2.3.1.274</ecNumber>
    </recommendedName>
    <alternativeName>
        <fullName evidence="10">Acyl-ACP phosphotransacylase</fullName>
    </alternativeName>
    <alternativeName>
        <fullName evidence="10">Acyl-[acyl-carrier-protein]--phosphate acyltransferase</fullName>
    </alternativeName>
    <alternativeName>
        <fullName evidence="10">Phosphate-acyl-ACP acyltransferase</fullName>
    </alternativeName>
</protein>
<gene>
    <name evidence="10 11" type="primary">plsX</name>
    <name evidence="11" type="ORF">ENO47_06895</name>
</gene>
<evidence type="ECO:0000256" key="8">
    <source>
        <dbReference type="ARBA" id="ARBA00024069"/>
    </source>
</evidence>
<dbReference type="GO" id="GO:0006633">
    <property type="term" value="P:fatty acid biosynthetic process"/>
    <property type="evidence" value="ECO:0007669"/>
    <property type="project" value="UniProtKB-UniRule"/>
</dbReference>
<evidence type="ECO:0000256" key="7">
    <source>
        <dbReference type="ARBA" id="ARBA00023264"/>
    </source>
</evidence>
<evidence type="ECO:0000256" key="5">
    <source>
        <dbReference type="ARBA" id="ARBA00023098"/>
    </source>
</evidence>
<dbReference type="PANTHER" id="PTHR30100:SF1">
    <property type="entry name" value="PHOSPHATE ACYLTRANSFERASE"/>
    <property type="match status" value="1"/>
</dbReference>
<organism evidence="11">
    <name type="scientific">Hydrogenobacter sp</name>
    <dbReference type="NCBI Taxonomy" id="2152829"/>
    <lineage>
        <taxon>Bacteria</taxon>
        <taxon>Pseudomonadati</taxon>
        <taxon>Aquificota</taxon>
        <taxon>Aquificia</taxon>
        <taxon>Aquificales</taxon>
        <taxon>Aquificaceae</taxon>
        <taxon>Hydrogenobacter</taxon>
    </lineage>
</organism>
<dbReference type="HAMAP" id="MF_00019">
    <property type="entry name" value="PlsX"/>
    <property type="match status" value="1"/>
</dbReference>
<evidence type="ECO:0000256" key="2">
    <source>
        <dbReference type="ARBA" id="ARBA00022490"/>
    </source>
</evidence>
<dbReference type="EMBL" id="DSFP01000061">
    <property type="protein sequence ID" value="HEW46373.1"/>
    <property type="molecule type" value="Genomic_DNA"/>
</dbReference>
<keyword evidence="5 10" id="KW-0443">Lipid metabolism</keyword>
<accession>A0A7C2ZPH7</accession>
<dbReference type="InterPro" id="IPR012281">
    <property type="entry name" value="Phospholipid_synth_PlsX-like"/>
</dbReference>
<comment type="subunit">
    <text evidence="9 10">Homodimer. Probably interacts with PlsY.</text>
</comment>
<name>A0A7C2ZPH7_9AQUI</name>
<evidence type="ECO:0000256" key="10">
    <source>
        <dbReference type="HAMAP-Rule" id="MF_00019"/>
    </source>
</evidence>
<evidence type="ECO:0000256" key="1">
    <source>
        <dbReference type="ARBA" id="ARBA00001232"/>
    </source>
</evidence>
<comment type="subcellular location">
    <subcellularLocation>
        <location evidence="10">Cytoplasm</location>
    </subcellularLocation>
    <text evidence="10">Associated with the membrane possibly through PlsY.</text>
</comment>
<comment type="caution">
    <text evidence="11">The sequence shown here is derived from an EMBL/GenBank/DDBJ whole genome shotgun (WGS) entry which is preliminary data.</text>
</comment>
<dbReference type="AlphaFoldDB" id="A0A7C2ZPH7"/>
<dbReference type="PANTHER" id="PTHR30100">
    <property type="entry name" value="FATTY ACID/PHOSPHOLIPID SYNTHESIS PROTEIN PLSX"/>
    <property type="match status" value="1"/>
</dbReference>
<dbReference type="GO" id="GO:0008654">
    <property type="term" value="P:phospholipid biosynthetic process"/>
    <property type="evidence" value="ECO:0007669"/>
    <property type="project" value="UniProtKB-KW"/>
</dbReference>
<comment type="catalytic activity">
    <reaction evidence="1 10">
        <text>a fatty acyl-[ACP] + phosphate = an acyl phosphate + holo-[ACP]</text>
        <dbReference type="Rhea" id="RHEA:42292"/>
        <dbReference type="Rhea" id="RHEA-COMP:9685"/>
        <dbReference type="Rhea" id="RHEA-COMP:14125"/>
        <dbReference type="ChEBI" id="CHEBI:43474"/>
        <dbReference type="ChEBI" id="CHEBI:59918"/>
        <dbReference type="ChEBI" id="CHEBI:64479"/>
        <dbReference type="ChEBI" id="CHEBI:138651"/>
        <dbReference type="EC" id="2.3.1.274"/>
    </reaction>
</comment>